<reference evidence="1" key="1">
    <citation type="submission" date="2023-04" db="EMBL/GenBank/DDBJ databases">
        <title>Ambrosiozyma monospora NBRC 10751.</title>
        <authorList>
            <person name="Ichikawa N."/>
            <person name="Sato H."/>
            <person name="Tonouchi N."/>
        </authorList>
    </citation>
    <scope>NUCLEOTIDE SEQUENCE</scope>
    <source>
        <strain evidence="1">NBRC 10751</strain>
    </source>
</reference>
<dbReference type="Proteomes" id="UP001165064">
    <property type="component" value="Unassembled WGS sequence"/>
</dbReference>
<name>A0ACB5SY51_AMBMO</name>
<evidence type="ECO:0000313" key="2">
    <source>
        <dbReference type="Proteomes" id="UP001165064"/>
    </source>
</evidence>
<proteinExistence type="predicted"/>
<gene>
    <name evidence="1" type="ORF">Amon02_000245300</name>
</gene>
<protein>
    <submittedName>
        <fullName evidence="1">Unnamed protein product</fullName>
    </submittedName>
</protein>
<comment type="caution">
    <text evidence="1">The sequence shown here is derived from an EMBL/GenBank/DDBJ whole genome shotgun (WGS) entry which is preliminary data.</text>
</comment>
<sequence length="70" mass="8142">MSFVFVQREFLFFSVAVVVAVVVAVDVNIFWKRLGLLQDSRGNCWLDIWWAIPRPGGGKQEWNAVQYIHM</sequence>
<accession>A0ACB5SY51</accession>
<dbReference type="EMBL" id="BSXS01001412">
    <property type="protein sequence ID" value="GME76112.1"/>
    <property type="molecule type" value="Genomic_DNA"/>
</dbReference>
<keyword evidence="2" id="KW-1185">Reference proteome</keyword>
<organism evidence="1 2">
    <name type="scientific">Ambrosiozyma monospora</name>
    <name type="common">Yeast</name>
    <name type="synonym">Endomycopsis monosporus</name>
    <dbReference type="NCBI Taxonomy" id="43982"/>
    <lineage>
        <taxon>Eukaryota</taxon>
        <taxon>Fungi</taxon>
        <taxon>Dikarya</taxon>
        <taxon>Ascomycota</taxon>
        <taxon>Saccharomycotina</taxon>
        <taxon>Pichiomycetes</taxon>
        <taxon>Pichiales</taxon>
        <taxon>Pichiaceae</taxon>
        <taxon>Ambrosiozyma</taxon>
    </lineage>
</organism>
<evidence type="ECO:0000313" key="1">
    <source>
        <dbReference type="EMBL" id="GME76112.1"/>
    </source>
</evidence>